<proteinExistence type="predicted"/>
<feature type="region of interest" description="Disordered" evidence="1">
    <location>
        <begin position="54"/>
        <end position="86"/>
    </location>
</feature>
<feature type="non-terminal residue" evidence="2">
    <location>
        <position position="1"/>
    </location>
</feature>
<evidence type="ECO:0000313" key="3">
    <source>
        <dbReference type="Proteomes" id="UP000198211"/>
    </source>
</evidence>
<keyword evidence="3" id="KW-1185">Reference proteome</keyword>
<evidence type="ECO:0000256" key="1">
    <source>
        <dbReference type="SAM" id="MobiDB-lite"/>
    </source>
</evidence>
<protein>
    <submittedName>
        <fullName evidence="2">Uncharacterized protein</fullName>
    </submittedName>
</protein>
<sequence length="86" mass="9432">VFDANDFLYDADYRTHCGFDNSVDYSAAKEDDEDDYLKKGTWVRALARNLAEEMEEVAMDPDDDGSDGAKPSAAAGGNFAVNRFPA</sequence>
<dbReference type="AlphaFoldDB" id="A0A225UQI1"/>
<organism evidence="2 3">
    <name type="scientific">Phytophthora megakarya</name>
    <dbReference type="NCBI Taxonomy" id="4795"/>
    <lineage>
        <taxon>Eukaryota</taxon>
        <taxon>Sar</taxon>
        <taxon>Stramenopiles</taxon>
        <taxon>Oomycota</taxon>
        <taxon>Peronosporomycetes</taxon>
        <taxon>Peronosporales</taxon>
        <taxon>Peronosporaceae</taxon>
        <taxon>Phytophthora</taxon>
    </lineage>
</organism>
<dbReference type="Proteomes" id="UP000198211">
    <property type="component" value="Unassembled WGS sequence"/>
</dbReference>
<name>A0A225UQI1_9STRA</name>
<gene>
    <name evidence="2" type="ORF">PHMEG_00034676</name>
</gene>
<accession>A0A225UQI1</accession>
<dbReference type="EMBL" id="NBNE01013056">
    <property type="protein sequence ID" value="OWY95342.1"/>
    <property type="molecule type" value="Genomic_DNA"/>
</dbReference>
<comment type="caution">
    <text evidence="2">The sequence shown here is derived from an EMBL/GenBank/DDBJ whole genome shotgun (WGS) entry which is preliminary data.</text>
</comment>
<reference evidence="3" key="1">
    <citation type="submission" date="2017-03" db="EMBL/GenBank/DDBJ databases">
        <title>Phytopthora megakarya and P. palmivora, two closely related causual agents of cacao black pod achieved similar genome size and gene model numbers by different mechanisms.</title>
        <authorList>
            <person name="Ali S."/>
            <person name="Shao J."/>
            <person name="Larry D.J."/>
            <person name="Kronmiller B."/>
            <person name="Shen D."/>
            <person name="Strem M.D."/>
            <person name="Melnick R.L."/>
            <person name="Guiltinan M.J."/>
            <person name="Tyler B.M."/>
            <person name="Meinhardt L.W."/>
            <person name="Bailey B.A."/>
        </authorList>
    </citation>
    <scope>NUCLEOTIDE SEQUENCE [LARGE SCALE GENOMIC DNA]</scope>
    <source>
        <strain evidence="3">zdho120</strain>
    </source>
</reference>
<evidence type="ECO:0000313" key="2">
    <source>
        <dbReference type="EMBL" id="OWY95342.1"/>
    </source>
</evidence>
<feature type="compositionally biased region" description="Acidic residues" evidence="1">
    <location>
        <begin position="54"/>
        <end position="66"/>
    </location>
</feature>